<dbReference type="NCBIfam" id="TIGR01064">
    <property type="entry name" value="pyruv_kin"/>
    <property type="match status" value="1"/>
</dbReference>
<comment type="catalytic activity">
    <reaction evidence="13">
        <text>pyruvate + ATP = phosphoenolpyruvate + ADP + H(+)</text>
        <dbReference type="Rhea" id="RHEA:18157"/>
        <dbReference type="ChEBI" id="CHEBI:15361"/>
        <dbReference type="ChEBI" id="CHEBI:15378"/>
        <dbReference type="ChEBI" id="CHEBI:30616"/>
        <dbReference type="ChEBI" id="CHEBI:58702"/>
        <dbReference type="ChEBI" id="CHEBI:456216"/>
        <dbReference type="EC" id="2.7.1.40"/>
    </reaction>
</comment>
<dbReference type="Pfam" id="PF02887">
    <property type="entry name" value="PK_C"/>
    <property type="match status" value="1"/>
</dbReference>
<feature type="domain" description="Pyruvate kinase C-terminal" evidence="15">
    <location>
        <begin position="391"/>
        <end position="502"/>
    </location>
</feature>
<evidence type="ECO:0000259" key="14">
    <source>
        <dbReference type="Pfam" id="PF00224"/>
    </source>
</evidence>
<dbReference type="Gene3D" id="2.40.33.10">
    <property type="entry name" value="PK beta-barrel domain-like"/>
    <property type="match status" value="1"/>
</dbReference>
<dbReference type="AlphaFoldDB" id="A0A2R6AWK3"/>
<evidence type="ECO:0000313" key="16">
    <source>
        <dbReference type="EMBL" id="PSN90770.1"/>
    </source>
</evidence>
<dbReference type="GO" id="GO:0030955">
    <property type="term" value="F:potassium ion binding"/>
    <property type="evidence" value="ECO:0007669"/>
    <property type="project" value="UniProtKB-UniRule"/>
</dbReference>
<dbReference type="Gene3D" id="3.40.1380.20">
    <property type="entry name" value="Pyruvate kinase, C-terminal domain"/>
    <property type="match status" value="1"/>
</dbReference>
<reference evidence="16 17" key="1">
    <citation type="submission" date="2017-04" db="EMBL/GenBank/DDBJ databases">
        <title>Novel microbial lineages endemic to geothermal iron-oxide mats fill important gaps in the evolutionary history of Archaea.</title>
        <authorList>
            <person name="Jay Z.J."/>
            <person name="Beam J.P."/>
            <person name="Dlakic M."/>
            <person name="Rusch D.B."/>
            <person name="Kozubal M.A."/>
            <person name="Inskeep W.P."/>
        </authorList>
    </citation>
    <scope>NUCLEOTIDE SEQUENCE [LARGE SCALE GENOMIC DNA]</scope>
    <source>
        <strain evidence="16">OSP_D</strain>
    </source>
</reference>
<gene>
    <name evidence="16" type="ORF">B9Q03_06095</name>
</gene>
<dbReference type="PANTHER" id="PTHR11817">
    <property type="entry name" value="PYRUVATE KINASE"/>
    <property type="match status" value="1"/>
</dbReference>
<keyword evidence="4 13" id="KW-0808">Transferase</keyword>
<dbReference type="UniPathway" id="UPA00109">
    <property type="reaction ID" value="UER00188"/>
</dbReference>
<dbReference type="GO" id="GO:0004743">
    <property type="term" value="F:pyruvate kinase activity"/>
    <property type="evidence" value="ECO:0007669"/>
    <property type="project" value="UniProtKB-UniRule"/>
</dbReference>
<dbReference type="GO" id="GO:0000287">
    <property type="term" value="F:magnesium ion binding"/>
    <property type="evidence" value="ECO:0007669"/>
    <property type="project" value="UniProtKB-UniRule"/>
</dbReference>
<evidence type="ECO:0000256" key="11">
    <source>
        <dbReference type="ARBA" id="ARBA00023317"/>
    </source>
</evidence>
<dbReference type="EMBL" id="NEXE01000048">
    <property type="protein sequence ID" value="PSN90770.1"/>
    <property type="molecule type" value="Genomic_DNA"/>
</dbReference>
<dbReference type="Gene3D" id="3.20.20.60">
    <property type="entry name" value="Phosphoenolpyruvate-binding domains"/>
    <property type="match status" value="1"/>
</dbReference>
<dbReference type="NCBIfam" id="NF004491">
    <property type="entry name" value="PRK05826.1"/>
    <property type="match status" value="1"/>
</dbReference>
<feature type="domain" description="Pyruvate kinase barrel" evidence="14">
    <location>
        <begin position="42"/>
        <end position="362"/>
    </location>
</feature>
<evidence type="ECO:0000256" key="1">
    <source>
        <dbReference type="ARBA" id="ARBA00004997"/>
    </source>
</evidence>
<evidence type="ECO:0000256" key="10">
    <source>
        <dbReference type="ARBA" id="ARBA00023152"/>
    </source>
</evidence>
<dbReference type="PRINTS" id="PR01050">
    <property type="entry name" value="PYRUVTKNASE"/>
</dbReference>
<keyword evidence="10 13" id="KW-0324">Glycolysis</keyword>
<keyword evidence="9 13" id="KW-0460">Magnesium</keyword>
<dbReference type="InterPro" id="IPR015806">
    <property type="entry name" value="Pyrv_Knase_insert_dom_sf"/>
</dbReference>
<proteinExistence type="inferred from homology"/>
<protein>
    <recommendedName>
        <fullName evidence="3 12">Pyruvate kinase</fullName>
        <ecNumber evidence="3 12">2.7.1.40</ecNumber>
    </recommendedName>
</protein>
<dbReference type="InterPro" id="IPR018209">
    <property type="entry name" value="Pyrv_Knase_AS"/>
</dbReference>
<dbReference type="Pfam" id="PF00224">
    <property type="entry name" value="PK"/>
    <property type="match status" value="1"/>
</dbReference>
<evidence type="ECO:0000256" key="9">
    <source>
        <dbReference type="ARBA" id="ARBA00022842"/>
    </source>
</evidence>
<dbReference type="SUPFAM" id="SSF51621">
    <property type="entry name" value="Phosphoenolpyruvate/pyruvate domain"/>
    <property type="match status" value="1"/>
</dbReference>
<evidence type="ECO:0000256" key="4">
    <source>
        <dbReference type="ARBA" id="ARBA00022679"/>
    </source>
</evidence>
<evidence type="ECO:0000313" key="17">
    <source>
        <dbReference type="Proteomes" id="UP000240322"/>
    </source>
</evidence>
<dbReference type="InterPro" id="IPR015795">
    <property type="entry name" value="Pyrv_Knase_C"/>
</dbReference>
<dbReference type="InterPro" id="IPR015813">
    <property type="entry name" value="Pyrv/PenolPyrv_kinase-like_dom"/>
</dbReference>
<comment type="caution">
    <text evidence="16">The sequence shown here is derived from an EMBL/GenBank/DDBJ whole genome shotgun (WGS) entry which is preliminary data.</text>
</comment>
<keyword evidence="11 16" id="KW-0670">Pyruvate</keyword>
<organism evidence="16 17">
    <name type="scientific">Candidatus Marsarchaeota G2 archaeon OSP_D</name>
    <dbReference type="NCBI Taxonomy" id="1978157"/>
    <lineage>
        <taxon>Archaea</taxon>
        <taxon>Candidatus Marsarchaeota</taxon>
        <taxon>Candidatus Marsarchaeota group 2</taxon>
    </lineage>
</organism>
<dbReference type="FunFam" id="2.40.33.10:FF:000001">
    <property type="entry name" value="Pyruvate kinase"/>
    <property type="match status" value="1"/>
</dbReference>
<comment type="similarity">
    <text evidence="2 13">Belongs to the pyruvate kinase family.</text>
</comment>
<dbReference type="GO" id="GO:0016301">
    <property type="term" value="F:kinase activity"/>
    <property type="evidence" value="ECO:0007669"/>
    <property type="project" value="UniProtKB-KW"/>
</dbReference>
<dbReference type="PROSITE" id="PS00110">
    <property type="entry name" value="PYRUVATE_KINASE"/>
    <property type="match status" value="1"/>
</dbReference>
<dbReference type="Proteomes" id="UP000240322">
    <property type="component" value="Unassembled WGS sequence"/>
</dbReference>
<evidence type="ECO:0000259" key="15">
    <source>
        <dbReference type="Pfam" id="PF02887"/>
    </source>
</evidence>
<evidence type="ECO:0000256" key="8">
    <source>
        <dbReference type="ARBA" id="ARBA00022840"/>
    </source>
</evidence>
<name>A0A2R6AWK3_9ARCH</name>
<dbReference type="EC" id="2.7.1.40" evidence="3 12"/>
<keyword evidence="7 13" id="KW-0418">Kinase</keyword>
<evidence type="ECO:0000256" key="12">
    <source>
        <dbReference type="NCBIfam" id="TIGR01064"/>
    </source>
</evidence>
<accession>A0A2R6AWK3</accession>
<evidence type="ECO:0000256" key="13">
    <source>
        <dbReference type="RuleBase" id="RU000504"/>
    </source>
</evidence>
<comment type="pathway">
    <text evidence="1 13">Carbohydrate degradation; glycolysis; pyruvate from D-glyceraldehyde 3-phosphate: step 5/5.</text>
</comment>
<evidence type="ECO:0000256" key="7">
    <source>
        <dbReference type="ARBA" id="ARBA00022777"/>
    </source>
</evidence>
<evidence type="ECO:0000256" key="2">
    <source>
        <dbReference type="ARBA" id="ARBA00008663"/>
    </source>
</evidence>
<dbReference type="GO" id="GO:0005524">
    <property type="term" value="F:ATP binding"/>
    <property type="evidence" value="ECO:0007669"/>
    <property type="project" value="UniProtKB-KW"/>
</dbReference>
<keyword evidence="6" id="KW-0547">Nucleotide-binding</keyword>
<dbReference type="InterPro" id="IPR015793">
    <property type="entry name" value="Pyrv_Knase_brl"/>
</dbReference>
<keyword evidence="8" id="KW-0067">ATP-binding</keyword>
<dbReference type="NCBIfam" id="NF004978">
    <property type="entry name" value="PRK06354.1"/>
    <property type="match status" value="1"/>
</dbReference>
<dbReference type="SUPFAM" id="SSF52935">
    <property type="entry name" value="PK C-terminal domain-like"/>
    <property type="match status" value="1"/>
</dbReference>
<dbReference type="InterPro" id="IPR036918">
    <property type="entry name" value="Pyrv_Knase_C_sf"/>
</dbReference>
<sequence length="506" mass="54649">MGGYSPRAVLFSTTLLSVCHPTYLRFKPTLIIFYELRWCMHRFTKIVCTIGPATSSRDAIKSLVKAGMDVVRLNFSHGTHEEHAARIKLIREVSKELATPVAIIQDLPGPKLRVGKLPNEPLRLEAGDRVTLSVSQQVGSAGVIPVHPEGFPRMVDVGSEVYLADGMIRLRVVGKNGPNVMCEVEVGGNLTTGKGVNVPHVKGEVGAVTEEDVEHIRFGLSSGVDYIALSFVRSAADLDTARRIVSEFGSDVPLIAKIEKAEAVDRLDDIVRRSDAVMVARGDLGVELGLENVPLIQKRIIRLSNAMGRPVITATQILLSMLTYTTPTRAEVSDIANAILDGTDALMLSEETAVGANYLEAVGVLDRVCRRVESELGYGSQGLSEAESVEDAVGMAACRVASAIRAEEIVAYTRSGSTARLIAKYRPHTEIVAFTPSESVARRLKLVWGVLPFKIDEVVGELQPEIVEQALRKFGFAKSGEKAVIVAGAPTGPVGSTNMIRVQLIH</sequence>
<evidence type="ECO:0000256" key="5">
    <source>
        <dbReference type="ARBA" id="ARBA00022723"/>
    </source>
</evidence>
<dbReference type="InterPro" id="IPR001697">
    <property type="entry name" value="Pyr_Knase"/>
</dbReference>
<dbReference type="InterPro" id="IPR011037">
    <property type="entry name" value="Pyrv_Knase-like_insert_dom_sf"/>
</dbReference>
<keyword evidence="5" id="KW-0479">Metal-binding</keyword>
<evidence type="ECO:0000256" key="3">
    <source>
        <dbReference type="ARBA" id="ARBA00012142"/>
    </source>
</evidence>
<evidence type="ECO:0000256" key="6">
    <source>
        <dbReference type="ARBA" id="ARBA00022741"/>
    </source>
</evidence>
<dbReference type="SUPFAM" id="SSF50800">
    <property type="entry name" value="PK beta-barrel domain-like"/>
    <property type="match status" value="1"/>
</dbReference>
<dbReference type="InterPro" id="IPR040442">
    <property type="entry name" value="Pyrv_kinase-like_dom_sf"/>
</dbReference>